<dbReference type="PANTHER" id="PTHR35564:SF4">
    <property type="entry name" value="CYTOPLASMIC PROTEIN"/>
    <property type="match status" value="1"/>
</dbReference>
<sequence length="354" mass="40261">MAAQSRGADSDLRQELLQRGFRFDFFQAVRLLARVYPERQAIGDSASPSKEVVRFRAHQSLAFPPSAIAEIRQARDERRPAEMTVAFMGLTGPQGVLPRYYTELMLERLQAKDQTLRDFFDAFNHRMISLFFRAWEKHHCTVGFEQWLLLGKEDRFARCLFALAGLGTTGMRDRLTIDDRSVLRYVGLLGQRPRSAESLERCLGDYFEVPVRVKQFVGAWLNLEEEDWTTIGVTGSNNLLGHSALAGTKIWDQQAGFKVELGPLEFEQFNRLLPSGQAYPTLVQLTKLFAGPELDFDVQLLLRADEVPATRLESTESYAPRLGWTTWLKTKQFERHADEVRFSGSTMTAQAATA</sequence>
<dbReference type="Pfam" id="PF06996">
    <property type="entry name" value="T6SS_TssG"/>
    <property type="match status" value="1"/>
</dbReference>
<dbReference type="eggNOG" id="COG3520">
    <property type="taxonomic scope" value="Bacteria"/>
</dbReference>
<keyword evidence="2" id="KW-1185">Reference proteome</keyword>
<evidence type="ECO:0000313" key="2">
    <source>
        <dbReference type="Proteomes" id="UP000001660"/>
    </source>
</evidence>
<dbReference type="InterPro" id="IPR010732">
    <property type="entry name" value="T6SS_TssG-like"/>
</dbReference>
<proteinExistence type="predicted"/>
<accession>D8PEP9</accession>
<name>D8PEP9_9BACT</name>
<dbReference type="NCBIfam" id="TIGR03347">
    <property type="entry name" value="VI_chp_1"/>
    <property type="match status" value="1"/>
</dbReference>
<evidence type="ECO:0000313" key="1">
    <source>
        <dbReference type="EMBL" id="CBK41708.1"/>
    </source>
</evidence>
<dbReference type="OrthoDB" id="1523296at2"/>
<dbReference type="Proteomes" id="UP000001660">
    <property type="component" value="Chromosome"/>
</dbReference>
<evidence type="ECO:0008006" key="3">
    <source>
        <dbReference type="Google" id="ProtNLM"/>
    </source>
</evidence>
<dbReference type="AlphaFoldDB" id="D8PEP9"/>
<protein>
    <recommendedName>
        <fullName evidence="3">Type VI secretion system baseplate subunit TssG</fullName>
    </recommendedName>
</protein>
<dbReference type="KEGG" id="nde:NIDE1984"/>
<organism evidence="1 2">
    <name type="scientific">Nitrospira defluvii</name>
    <dbReference type="NCBI Taxonomy" id="330214"/>
    <lineage>
        <taxon>Bacteria</taxon>
        <taxon>Pseudomonadati</taxon>
        <taxon>Nitrospirota</taxon>
        <taxon>Nitrospiria</taxon>
        <taxon>Nitrospirales</taxon>
        <taxon>Nitrospiraceae</taxon>
        <taxon>Nitrospira</taxon>
    </lineage>
</organism>
<dbReference type="EMBL" id="FP929003">
    <property type="protein sequence ID" value="CBK41708.1"/>
    <property type="molecule type" value="Genomic_DNA"/>
</dbReference>
<dbReference type="HOGENOM" id="CLU_048238_1_0_0"/>
<dbReference type="STRING" id="330214.NIDE1984"/>
<dbReference type="PANTHER" id="PTHR35564">
    <property type="match status" value="1"/>
</dbReference>
<reference evidence="1 2" key="1">
    <citation type="journal article" date="2010" name="Proc. Natl. Acad. Sci. U.S.A.">
        <title>A Nitrospira metagenome illuminates the physiology and evolution of globally important nitrite-oxidizing bacteria.</title>
        <authorList>
            <person name="Lucker S."/>
            <person name="Wagner M."/>
            <person name="Maixner F."/>
            <person name="Pelletier E."/>
            <person name="Koch H."/>
            <person name="Vacherie B."/>
            <person name="Rattei T."/>
            <person name="Sinninghe Damste J."/>
            <person name="Spieck E."/>
            <person name="Le Paslier D."/>
            <person name="Daims H."/>
        </authorList>
    </citation>
    <scope>NUCLEOTIDE SEQUENCE [LARGE SCALE GENOMIC DNA]</scope>
</reference>
<gene>
    <name evidence="1" type="ORF">NIDE1984</name>
</gene>